<dbReference type="Gene3D" id="3.90.550.10">
    <property type="entry name" value="Spore Coat Polysaccharide Biosynthesis Protein SpsA, Chain A"/>
    <property type="match status" value="1"/>
</dbReference>
<proteinExistence type="predicted"/>
<dbReference type="AlphaFoldDB" id="A0A1I5L8V8"/>
<dbReference type="GO" id="GO:0016740">
    <property type="term" value="F:transferase activity"/>
    <property type="evidence" value="ECO:0007669"/>
    <property type="project" value="UniProtKB-KW"/>
</dbReference>
<keyword evidence="3" id="KW-1185">Reference proteome</keyword>
<reference evidence="2 3" key="1">
    <citation type="submission" date="2016-10" db="EMBL/GenBank/DDBJ databases">
        <authorList>
            <person name="de Groot N.N."/>
        </authorList>
    </citation>
    <scope>NUCLEOTIDE SEQUENCE [LARGE SCALE GENOMIC DNA]</scope>
    <source>
        <strain evidence="2 3">EP1-55-1</strain>
    </source>
</reference>
<keyword evidence="2" id="KW-0808">Transferase</keyword>
<dbReference type="STRING" id="223786.SAMN05216234_10295"/>
<dbReference type="Proteomes" id="UP000199227">
    <property type="component" value="Unassembled WGS sequence"/>
</dbReference>
<dbReference type="InterPro" id="IPR001173">
    <property type="entry name" value="Glyco_trans_2-like"/>
</dbReference>
<evidence type="ECO:0000259" key="1">
    <source>
        <dbReference type="Pfam" id="PF00535"/>
    </source>
</evidence>
<sequence length="274" mass="32298">MKIDEPLITILITNYNTVDFIKLNLFSIENLIKNSFKVIINDNGSNKNDILELKKLEKEKKYLKVNYRVSKRKEASYAHAEALDILINMVDTKYFVILDSDCTFLMKNWDEYCINELNDKVKVIGTQMASVKGVGHKPNDFPFQFAVFFETKTYKLLNISCMPENLTDKDTCWQWKPKYLNAGYKSKLFYAKNTKEFQNGPFKSIYCAEYYTENNKLICCHFGRGSSGGVAKYNNKWWFKIPLVSRLIRKYIGFKEKREWINICYKIINNEKLK</sequence>
<dbReference type="Pfam" id="PF00535">
    <property type="entry name" value="Glycos_transf_2"/>
    <property type="match status" value="1"/>
</dbReference>
<evidence type="ECO:0000313" key="3">
    <source>
        <dbReference type="Proteomes" id="UP000199227"/>
    </source>
</evidence>
<evidence type="ECO:0000313" key="2">
    <source>
        <dbReference type="EMBL" id="SFO93658.1"/>
    </source>
</evidence>
<dbReference type="EMBL" id="FOXB01000002">
    <property type="protein sequence ID" value="SFO93658.1"/>
    <property type="molecule type" value="Genomic_DNA"/>
</dbReference>
<dbReference type="OrthoDB" id="5540892at2"/>
<dbReference type="SUPFAM" id="SSF53448">
    <property type="entry name" value="Nucleotide-diphospho-sugar transferases"/>
    <property type="match status" value="1"/>
</dbReference>
<accession>A0A1I5L8V8</accession>
<dbReference type="RefSeq" id="WP_092910203.1">
    <property type="nucleotide sequence ID" value="NZ_CP136592.1"/>
</dbReference>
<gene>
    <name evidence="2" type="ORF">SAMN05216234_10295</name>
</gene>
<name>A0A1I5L8V8_9BACT</name>
<feature type="domain" description="Glycosyltransferase 2-like" evidence="1">
    <location>
        <begin position="9"/>
        <end position="143"/>
    </location>
</feature>
<organism evidence="2 3">
    <name type="scientific">Hydrogenimonas thermophila</name>
    <dbReference type="NCBI Taxonomy" id="223786"/>
    <lineage>
        <taxon>Bacteria</taxon>
        <taxon>Pseudomonadati</taxon>
        <taxon>Campylobacterota</taxon>
        <taxon>Epsilonproteobacteria</taxon>
        <taxon>Campylobacterales</taxon>
        <taxon>Hydrogenimonadaceae</taxon>
        <taxon>Hydrogenimonas</taxon>
    </lineage>
</organism>
<dbReference type="InterPro" id="IPR029044">
    <property type="entry name" value="Nucleotide-diphossugar_trans"/>
</dbReference>
<protein>
    <submittedName>
        <fullName evidence="2">Glycosyl transferase family 2</fullName>
    </submittedName>
</protein>
<dbReference type="CDD" id="cd00761">
    <property type="entry name" value="Glyco_tranf_GTA_type"/>
    <property type="match status" value="1"/>
</dbReference>